<dbReference type="GO" id="GO:0000156">
    <property type="term" value="F:phosphorelay response regulator activity"/>
    <property type="evidence" value="ECO:0007669"/>
    <property type="project" value="InterPro"/>
</dbReference>
<dbReference type="InterPro" id="IPR035909">
    <property type="entry name" value="CheB_C"/>
</dbReference>
<dbReference type="Pfam" id="PF01739">
    <property type="entry name" value="CheR"/>
    <property type="match status" value="1"/>
</dbReference>
<dbReference type="Pfam" id="PF03705">
    <property type="entry name" value="CheR_N"/>
    <property type="match status" value="1"/>
</dbReference>
<sequence length="1134" mass="124737">MTEHLRPDGAEEGVAQETDNIIPSNGYDKVPLVGLGGSTGSVESLHAFFATMPAGSGVSFICLANTPQAAGDQLVDTLKRTTRMPVIDTLGRVDVQPNRVLVIRAGRMLQFSDGELWVEEVPAAHASNVAVDLFFRTLADSHGPHAAAVVLSGVDGDGVIGIKRIKERGGLTVAEDPDQALHGSMPRSAIDTGMVDWVLPVPEMPARLLSYFRLEKNILLPPEDGPALKGTAGVRPDDEAQLRDVLSFLRTRTGRDFTHYKRATVLRRIARRMQVNGVDNLGAYLNCLRTRPGESAALLQDLLISVTNFFRDAECFSALEKHIPSLFAGKGAGDAVRVWTVACATGEEAYSVAMMLAEHARTLESPPVIQVFATDLDEEAVQAARDGVYPPAIAADVSEERLRRFFLKEHRGWRVRRELRELVLFAMHDVLKDSPFSRLDMVTCRNLLIYLTRESQQRVLQTLHFGLLPHAKLLLGSSESVDEGNPLFTVLDKKHRIFAQRPAPRAALALPTAPATLKLALEAQHAAREGPIIARPNFDVTPAMQPPRLRELARGASLGEVHLQLLEQLAPPSVLVDADYDILHLSPSAGRFLQLGGGEPTRNLLRALPAHVRLELRAALYQAGQKSQPAELPEMPVEAGGTVTATTIRVVPMQEGGRPLFLVTFTAQGEQLPLAEVQDARLDPDPLARHLDREMERLKVHLRDTVEQYEASTEELKASNEELQAMNEELRAATEELETSREELQSINEELTTVNQELKSKVEQLSHANSDMHNLMDATAIATVFLDRDLKITRYTPAAVRLFNLIPTDVGRPLTDMATQLDYAQLGEDARKMLERLVPVEREVDQADGSWYLARLMPYRTLDDRIAGVVFTFIDITERKQAEEMRLWLSAVVTATSDGIISFALDQTILSWNSGAERLYGYTAEEAIGQPLTLLAPVDNDGQQQVLAEIAAGRGVENLEGVRTRKDGRRIHVAITASPIRDATGRVLAGTAIVRDITQARQQAEALRQSEERLRLVIENVREYAIFSTDLQRRITSWNTGAQHILGFAGDEAVGRSADMVFTPEDRAAGAPEKEASTALAEGRASDERHHMRKDGTRFRGSGVLMLMRDAAGEAVGFVKVLRDLSDRPPSPSA</sequence>
<evidence type="ECO:0000256" key="8">
    <source>
        <dbReference type="SAM" id="MobiDB-lite"/>
    </source>
</evidence>
<evidence type="ECO:0000256" key="6">
    <source>
        <dbReference type="PROSITE-ProRule" id="PRU00050"/>
    </source>
</evidence>
<dbReference type="Pfam" id="PF13596">
    <property type="entry name" value="PAS_10"/>
    <property type="match status" value="1"/>
</dbReference>
<dbReference type="InterPro" id="IPR022641">
    <property type="entry name" value="CheR_N"/>
</dbReference>
<gene>
    <name evidence="13" type="ORF">H8R02_12745</name>
</gene>
<dbReference type="InterPro" id="IPR036804">
    <property type="entry name" value="CheR_N_sf"/>
</dbReference>
<dbReference type="PROSITE" id="PS50123">
    <property type="entry name" value="CHER"/>
    <property type="match status" value="1"/>
</dbReference>
<keyword evidence="5" id="KW-0949">S-adenosyl-L-methionine</keyword>
<keyword evidence="14" id="KW-1185">Reference proteome</keyword>
<dbReference type="InterPro" id="IPR001610">
    <property type="entry name" value="PAC"/>
</dbReference>
<accession>A0A923M9E7</accession>
<feature type="domain" description="PAC" evidence="10">
    <location>
        <begin position="838"/>
        <end position="888"/>
    </location>
</feature>
<dbReference type="PANTHER" id="PTHR24422">
    <property type="entry name" value="CHEMOTAXIS PROTEIN METHYLTRANSFERASE"/>
    <property type="match status" value="1"/>
</dbReference>
<dbReference type="InterPro" id="IPR000700">
    <property type="entry name" value="PAS-assoc_C"/>
</dbReference>
<dbReference type="PROSITE" id="PS50112">
    <property type="entry name" value="PAS"/>
    <property type="match status" value="2"/>
</dbReference>
<feature type="domain" description="PAC" evidence="10">
    <location>
        <begin position="957"/>
        <end position="1009"/>
    </location>
</feature>
<dbReference type="Gene3D" id="3.30.450.20">
    <property type="entry name" value="PAS domain"/>
    <property type="match status" value="3"/>
</dbReference>
<feature type="compositionally biased region" description="Basic and acidic residues" evidence="8">
    <location>
        <begin position="1084"/>
        <end position="1096"/>
    </location>
</feature>
<dbReference type="GO" id="GO:0006355">
    <property type="term" value="P:regulation of DNA-templated transcription"/>
    <property type="evidence" value="ECO:0007669"/>
    <property type="project" value="InterPro"/>
</dbReference>
<dbReference type="SMART" id="SM00138">
    <property type="entry name" value="MeTrc"/>
    <property type="match status" value="1"/>
</dbReference>
<dbReference type="SUPFAM" id="SSF52738">
    <property type="entry name" value="Methylesterase CheB, C-terminal domain"/>
    <property type="match status" value="1"/>
</dbReference>
<dbReference type="CDD" id="cd16434">
    <property type="entry name" value="CheB-CheR_fusion"/>
    <property type="match status" value="1"/>
</dbReference>
<dbReference type="SMART" id="SM00091">
    <property type="entry name" value="PAS"/>
    <property type="match status" value="4"/>
</dbReference>
<dbReference type="PROSITE" id="PS50122">
    <property type="entry name" value="CHEB"/>
    <property type="match status" value="1"/>
</dbReference>
<evidence type="ECO:0000259" key="11">
    <source>
        <dbReference type="PROSITE" id="PS50122"/>
    </source>
</evidence>
<dbReference type="InterPro" id="IPR000780">
    <property type="entry name" value="CheR_MeTrfase"/>
</dbReference>
<dbReference type="InterPro" id="IPR035965">
    <property type="entry name" value="PAS-like_dom_sf"/>
</dbReference>
<dbReference type="Gene3D" id="3.40.50.150">
    <property type="entry name" value="Vaccinia Virus protein VP39"/>
    <property type="match status" value="1"/>
</dbReference>
<dbReference type="SUPFAM" id="SSF47757">
    <property type="entry name" value="Chemotaxis receptor methyltransferase CheR, N-terminal domain"/>
    <property type="match status" value="1"/>
</dbReference>
<dbReference type="EC" id="2.1.1.80" evidence="2"/>
<dbReference type="InterPro" id="IPR029063">
    <property type="entry name" value="SAM-dependent_MTases_sf"/>
</dbReference>
<dbReference type="Pfam" id="PF13426">
    <property type="entry name" value="PAS_9"/>
    <property type="match status" value="1"/>
</dbReference>
<dbReference type="InterPro" id="IPR000014">
    <property type="entry name" value="PAS"/>
</dbReference>
<dbReference type="SUPFAM" id="SSF53335">
    <property type="entry name" value="S-adenosyl-L-methionine-dependent methyltransferases"/>
    <property type="match status" value="1"/>
</dbReference>
<evidence type="ECO:0000259" key="10">
    <source>
        <dbReference type="PROSITE" id="PS50113"/>
    </source>
</evidence>
<dbReference type="Pfam" id="PF01339">
    <property type="entry name" value="CheB_methylest"/>
    <property type="match status" value="1"/>
</dbReference>
<comment type="caution">
    <text evidence="13">The sequence shown here is derived from an EMBL/GenBank/DDBJ whole genome shotgun (WGS) entry which is preliminary data.</text>
</comment>
<evidence type="ECO:0000256" key="7">
    <source>
        <dbReference type="SAM" id="Coils"/>
    </source>
</evidence>
<dbReference type="GO" id="GO:0005737">
    <property type="term" value="C:cytoplasm"/>
    <property type="evidence" value="ECO:0007669"/>
    <property type="project" value="InterPro"/>
</dbReference>
<evidence type="ECO:0000313" key="14">
    <source>
        <dbReference type="Proteomes" id="UP000596827"/>
    </source>
</evidence>
<feature type="coiled-coil region" evidence="7">
    <location>
        <begin position="688"/>
        <end position="768"/>
    </location>
</feature>
<evidence type="ECO:0000256" key="5">
    <source>
        <dbReference type="ARBA" id="ARBA00022691"/>
    </source>
</evidence>
<dbReference type="InterPro" id="IPR000673">
    <property type="entry name" value="Sig_transdc_resp-reg_Me-estase"/>
</dbReference>
<feature type="domain" description="PAC" evidence="10">
    <location>
        <begin position="1085"/>
        <end position="1134"/>
    </location>
</feature>
<dbReference type="CDD" id="cd00130">
    <property type="entry name" value="PAS"/>
    <property type="match status" value="3"/>
</dbReference>
<dbReference type="Proteomes" id="UP000596827">
    <property type="component" value="Unassembled WGS sequence"/>
</dbReference>
<keyword evidence="3" id="KW-0489">Methyltransferase</keyword>
<dbReference type="SUPFAM" id="SSF55785">
    <property type="entry name" value="PYP-like sensor domain (PAS domain)"/>
    <property type="match status" value="3"/>
</dbReference>
<feature type="domain" description="CheB-type methylesterase" evidence="11">
    <location>
        <begin position="23"/>
        <end position="215"/>
    </location>
</feature>
<evidence type="ECO:0000259" key="12">
    <source>
        <dbReference type="PROSITE" id="PS50123"/>
    </source>
</evidence>
<dbReference type="GO" id="GO:0006935">
    <property type="term" value="P:chemotaxis"/>
    <property type="evidence" value="ECO:0007669"/>
    <property type="project" value="InterPro"/>
</dbReference>
<name>A0A923M9E7_9BURK</name>
<evidence type="ECO:0000259" key="9">
    <source>
        <dbReference type="PROSITE" id="PS50112"/>
    </source>
</evidence>
<dbReference type="AlphaFoldDB" id="A0A923M9E7"/>
<comment type="caution">
    <text evidence="6">Lacks conserved residue(s) required for the propagation of feature annotation.</text>
</comment>
<dbReference type="Gene3D" id="3.40.50.180">
    <property type="entry name" value="Methylesterase CheB, C-terminal domain"/>
    <property type="match status" value="1"/>
</dbReference>
<comment type="catalytic activity">
    <reaction evidence="1">
        <text>L-glutamyl-[protein] + S-adenosyl-L-methionine = [protein]-L-glutamate 5-O-methyl ester + S-adenosyl-L-homocysteine</text>
        <dbReference type="Rhea" id="RHEA:24452"/>
        <dbReference type="Rhea" id="RHEA-COMP:10208"/>
        <dbReference type="Rhea" id="RHEA-COMP:10311"/>
        <dbReference type="ChEBI" id="CHEBI:29973"/>
        <dbReference type="ChEBI" id="CHEBI:57856"/>
        <dbReference type="ChEBI" id="CHEBI:59789"/>
        <dbReference type="ChEBI" id="CHEBI:82795"/>
        <dbReference type="EC" id="2.1.1.80"/>
    </reaction>
</comment>
<dbReference type="Gene3D" id="1.10.155.10">
    <property type="entry name" value="Chemotaxis receptor methyltransferase CheR, N-terminal domain"/>
    <property type="match status" value="1"/>
</dbReference>
<feature type="region of interest" description="Disordered" evidence="8">
    <location>
        <begin position="1065"/>
        <end position="1096"/>
    </location>
</feature>
<dbReference type="EMBL" id="JACORU010000004">
    <property type="protein sequence ID" value="MBC5765328.1"/>
    <property type="molecule type" value="Genomic_DNA"/>
</dbReference>
<dbReference type="PROSITE" id="PS50113">
    <property type="entry name" value="PAC"/>
    <property type="match status" value="3"/>
</dbReference>
<proteinExistence type="predicted"/>
<feature type="region of interest" description="Disordered" evidence="8">
    <location>
        <begin position="1"/>
        <end position="22"/>
    </location>
</feature>
<keyword evidence="4" id="KW-0808">Transferase</keyword>
<dbReference type="Pfam" id="PF00989">
    <property type="entry name" value="PAS"/>
    <property type="match status" value="1"/>
</dbReference>
<feature type="domain" description="PAS" evidence="9">
    <location>
        <begin position="1010"/>
        <end position="1067"/>
    </location>
</feature>
<dbReference type="NCBIfam" id="TIGR00229">
    <property type="entry name" value="sensory_box"/>
    <property type="match status" value="3"/>
</dbReference>
<dbReference type="PRINTS" id="PR00996">
    <property type="entry name" value="CHERMTFRASE"/>
</dbReference>
<evidence type="ECO:0000313" key="13">
    <source>
        <dbReference type="EMBL" id="MBC5765328.1"/>
    </source>
</evidence>
<dbReference type="InterPro" id="IPR022642">
    <property type="entry name" value="CheR_C"/>
</dbReference>
<dbReference type="PANTHER" id="PTHR24422:SF27">
    <property type="entry name" value="PROTEIN-GLUTAMATE O-METHYLTRANSFERASE"/>
    <property type="match status" value="1"/>
</dbReference>
<protein>
    <recommendedName>
        <fullName evidence="2">protein-glutamate O-methyltransferase</fullName>
        <ecNumber evidence="2">2.1.1.80</ecNumber>
    </recommendedName>
</protein>
<dbReference type="InterPro" id="IPR050903">
    <property type="entry name" value="Bact_Chemotaxis_MeTrfase"/>
</dbReference>
<dbReference type="GO" id="GO:0008984">
    <property type="term" value="F:protein-glutamate methylesterase activity"/>
    <property type="evidence" value="ECO:0007669"/>
    <property type="project" value="InterPro"/>
</dbReference>
<reference evidence="13" key="1">
    <citation type="submission" date="2020-08" db="EMBL/GenBank/DDBJ databases">
        <title>Ramlibacter sp. GTP1 16S ribosomal RNA gene genome sequencing and assembly.</title>
        <authorList>
            <person name="Kang M."/>
        </authorList>
    </citation>
    <scope>NUCLEOTIDE SEQUENCE</scope>
    <source>
        <strain evidence="13">GTP1</strain>
    </source>
</reference>
<dbReference type="SMART" id="SM00086">
    <property type="entry name" value="PAC"/>
    <property type="match status" value="3"/>
</dbReference>
<evidence type="ECO:0000256" key="3">
    <source>
        <dbReference type="ARBA" id="ARBA00022603"/>
    </source>
</evidence>
<dbReference type="RefSeq" id="WP_187081806.1">
    <property type="nucleotide sequence ID" value="NZ_JACORU010000004.1"/>
</dbReference>
<feature type="compositionally biased region" description="Basic and acidic residues" evidence="8">
    <location>
        <begin position="1065"/>
        <end position="1076"/>
    </location>
</feature>
<dbReference type="GO" id="GO:0032259">
    <property type="term" value="P:methylation"/>
    <property type="evidence" value="ECO:0007669"/>
    <property type="project" value="UniProtKB-KW"/>
</dbReference>
<keyword evidence="7" id="KW-0175">Coiled coil</keyword>
<evidence type="ECO:0000256" key="2">
    <source>
        <dbReference type="ARBA" id="ARBA00012534"/>
    </source>
</evidence>
<feature type="domain" description="PAS" evidence="9">
    <location>
        <begin position="885"/>
        <end position="954"/>
    </location>
</feature>
<feature type="domain" description="CheR-type methyltransferase" evidence="12">
    <location>
        <begin position="239"/>
        <end position="481"/>
    </location>
</feature>
<evidence type="ECO:0000256" key="1">
    <source>
        <dbReference type="ARBA" id="ARBA00001541"/>
    </source>
</evidence>
<dbReference type="InterPro" id="IPR013767">
    <property type="entry name" value="PAS_fold"/>
</dbReference>
<evidence type="ECO:0000256" key="4">
    <source>
        <dbReference type="ARBA" id="ARBA00022679"/>
    </source>
</evidence>
<dbReference type="GO" id="GO:0008983">
    <property type="term" value="F:protein-glutamate O-methyltransferase activity"/>
    <property type="evidence" value="ECO:0007669"/>
    <property type="project" value="UniProtKB-EC"/>
</dbReference>
<organism evidence="13 14">
    <name type="scientific">Ramlibacter albus</name>
    <dbReference type="NCBI Taxonomy" id="2079448"/>
    <lineage>
        <taxon>Bacteria</taxon>
        <taxon>Pseudomonadati</taxon>
        <taxon>Pseudomonadota</taxon>
        <taxon>Betaproteobacteria</taxon>
        <taxon>Burkholderiales</taxon>
        <taxon>Comamonadaceae</taxon>
        <taxon>Ramlibacter</taxon>
    </lineage>
</organism>